<keyword evidence="2" id="KW-1185">Reference proteome</keyword>
<accession>A0AAD7AXD9</accession>
<reference evidence="1" key="1">
    <citation type="submission" date="2023-03" db="EMBL/GenBank/DDBJ databases">
        <title>Massive genome expansion in bonnet fungi (Mycena s.s.) driven by repeated elements and novel gene families across ecological guilds.</title>
        <authorList>
            <consortium name="Lawrence Berkeley National Laboratory"/>
            <person name="Harder C.B."/>
            <person name="Miyauchi S."/>
            <person name="Viragh M."/>
            <person name="Kuo A."/>
            <person name="Thoen E."/>
            <person name="Andreopoulos B."/>
            <person name="Lu D."/>
            <person name="Skrede I."/>
            <person name="Drula E."/>
            <person name="Henrissat B."/>
            <person name="Morin E."/>
            <person name="Kohler A."/>
            <person name="Barry K."/>
            <person name="LaButti K."/>
            <person name="Morin E."/>
            <person name="Salamov A."/>
            <person name="Lipzen A."/>
            <person name="Mereny Z."/>
            <person name="Hegedus B."/>
            <person name="Baldrian P."/>
            <person name="Stursova M."/>
            <person name="Weitz H."/>
            <person name="Taylor A."/>
            <person name="Grigoriev I.V."/>
            <person name="Nagy L.G."/>
            <person name="Martin F."/>
            <person name="Kauserud H."/>
        </authorList>
    </citation>
    <scope>NUCLEOTIDE SEQUENCE</scope>
    <source>
        <strain evidence="1">9284</strain>
    </source>
</reference>
<proteinExistence type="predicted"/>
<evidence type="ECO:0000313" key="2">
    <source>
        <dbReference type="Proteomes" id="UP001221142"/>
    </source>
</evidence>
<dbReference type="AlphaFoldDB" id="A0AAD7AXD9"/>
<evidence type="ECO:0000313" key="1">
    <source>
        <dbReference type="EMBL" id="KAJ7603107.1"/>
    </source>
</evidence>
<comment type="caution">
    <text evidence="1">The sequence shown here is derived from an EMBL/GenBank/DDBJ whole genome shotgun (WGS) entry which is preliminary data.</text>
</comment>
<sequence>MVAPLPFRAISCDLPRKLWKAVVTAVDGNEKKQIQSCKKAVETPFREPDEHKEKVHLGIEAKLSHQAMWELGQLRSQHPLWMSGQLGAAAGIIDVYGSRINASMRHHHSKPMAVDVPRPHFAPGRMPMNGRGILTPMEMIGHQFTAVLRKYGRIRHRSVPAGRFDEPRKLRIHRIEAFLESFDPDVIHRPCGTQLQISTRKASLIMSQGQLTERACTFLRSVAGHGTFADTTRPRDSRYAASTFKFNNRHSPAARPQMISCSA</sequence>
<organism evidence="1 2">
    <name type="scientific">Roridomyces roridus</name>
    <dbReference type="NCBI Taxonomy" id="1738132"/>
    <lineage>
        <taxon>Eukaryota</taxon>
        <taxon>Fungi</taxon>
        <taxon>Dikarya</taxon>
        <taxon>Basidiomycota</taxon>
        <taxon>Agaricomycotina</taxon>
        <taxon>Agaricomycetes</taxon>
        <taxon>Agaricomycetidae</taxon>
        <taxon>Agaricales</taxon>
        <taxon>Marasmiineae</taxon>
        <taxon>Mycenaceae</taxon>
        <taxon>Roridomyces</taxon>
    </lineage>
</organism>
<gene>
    <name evidence="1" type="ORF">FB45DRAFT_1014837</name>
</gene>
<dbReference type="Proteomes" id="UP001221142">
    <property type="component" value="Unassembled WGS sequence"/>
</dbReference>
<dbReference type="EMBL" id="JARKIF010000174">
    <property type="protein sequence ID" value="KAJ7603107.1"/>
    <property type="molecule type" value="Genomic_DNA"/>
</dbReference>
<name>A0AAD7AXD9_9AGAR</name>
<protein>
    <submittedName>
        <fullName evidence="1">Uncharacterized protein</fullName>
    </submittedName>
</protein>